<dbReference type="PROSITE" id="PS50033">
    <property type="entry name" value="UBX"/>
    <property type="match status" value="1"/>
</dbReference>
<keyword evidence="2" id="KW-0175">Coiled coil</keyword>
<feature type="region of interest" description="Disordered" evidence="5">
    <location>
        <begin position="195"/>
        <end position="259"/>
    </location>
</feature>
<dbReference type="Proteomes" id="UP001633002">
    <property type="component" value="Unassembled WGS sequence"/>
</dbReference>
<name>A0ABD3IFN3_9MARC</name>
<dbReference type="InterPro" id="IPR042031">
    <property type="entry name" value="SKA1_MBD_sf"/>
</dbReference>
<proteinExistence type="inferred from homology"/>
<comment type="similarity">
    <text evidence="1">Belongs to the SKA1 family.</text>
</comment>
<dbReference type="FunFam" id="1.10.10.1890:FF:000002">
    <property type="entry name" value="Spindle and kinetochore-associated protein 1"/>
    <property type="match status" value="1"/>
</dbReference>
<organism evidence="7 8">
    <name type="scientific">Riccia sorocarpa</name>
    <dbReference type="NCBI Taxonomy" id="122646"/>
    <lineage>
        <taxon>Eukaryota</taxon>
        <taxon>Viridiplantae</taxon>
        <taxon>Streptophyta</taxon>
        <taxon>Embryophyta</taxon>
        <taxon>Marchantiophyta</taxon>
        <taxon>Marchantiopsida</taxon>
        <taxon>Marchantiidae</taxon>
        <taxon>Marchantiales</taxon>
        <taxon>Ricciaceae</taxon>
        <taxon>Riccia</taxon>
    </lineage>
</organism>
<keyword evidence="8" id="KW-1185">Reference proteome</keyword>
<dbReference type="EMBL" id="JBJQOH010000001">
    <property type="protein sequence ID" value="KAL3702121.1"/>
    <property type="molecule type" value="Genomic_DNA"/>
</dbReference>
<accession>A0ABD3IFN3</accession>
<dbReference type="PANTHER" id="PTHR28573:SF1">
    <property type="entry name" value="SPINDLE AND KINETOCHORE-ASSOCIATED PROTEIN 1"/>
    <property type="match status" value="1"/>
</dbReference>
<gene>
    <name evidence="7" type="ORF">R1sor_020143</name>
</gene>
<sequence length="379" mass="42348">MINNIQKFETYSRRCRLLRRLLKAEAELVSTKLAGATTDDVFLRGMITPELPGKLPRKQQCRNGADKRICLGAELAKGSDVTQVLVRLPNGERKERRFCATEVRLAASTMDLLSSSTRVSLEQMMAPFNQRIAELQQLMVARGVNTTNDLEGLAALDKTVASLEEQLGDMMARVDRRAELIPKIRAFIELTSQQQKKFQQTQSKLPANLPGADPLHSDMSHTPSPNLRAHENGNGLASQSSDGTPAIKEKKKANPPPKWYVTPDEFGKLSSYMKGRLTIDKVNGAVDEMCGFAEANMKLLRTKRQKIGDDLIDRVLELREISLHESVKGKFFFLESDLRGHLLKPDITGKAILTILRHLGRIGESRIGKQRVLTLNRPS</sequence>
<evidence type="ECO:0000256" key="1">
    <source>
        <dbReference type="ARBA" id="ARBA00006836"/>
    </source>
</evidence>
<dbReference type="Pfam" id="PF07160">
    <property type="entry name" value="SKA1"/>
    <property type="match status" value="1"/>
</dbReference>
<comment type="caution">
    <text evidence="7">The sequence shown here is derived from an EMBL/GenBank/DDBJ whole genome shotgun (WGS) entry which is preliminary data.</text>
</comment>
<feature type="domain" description="UBX" evidence="6">
    <location>
        <begin position="77"/>
        <end position="102"/>
    </location>
</feature>
<evidence type="ECO:0000313" key="7">
    <source>
        <dbReference type="EMBL" id="KAL3702121.1"/>
    </source>
</evidence>
<dbReference type="PANTHER" id="PTHR28573">
    <property type="entry name" value="SPINDLE AND KINETOCHORE-ASSOCIATED PROTEIN 1"/>
    <property type="match status" value="1"/>
</dbReference>
<reference evidence="7 8" key="1">
    <citation type="submission" date="2024-09" db="EMBL/GenBank/DDBJ databases">
        <title>Chromosome-scale assembly of Riccia sorocarpa.</title>
        <authorList>
            <person name="Paukszto L."/>
        </authorList>
    </citation>
    <scope>NUCLEOTIDE SEQUENCE [LARGE SCALE GENOMIC DNA]</scope>
    <source>
        <strain evidence="7">LP-2024</strain>
        <tissue evidence="7">Aerial parts of the thallus</tissue>
    </source>
</reference>
<evidence type="ECO:0000256" key="4">
    <source>
        <dbReference type="ARBA" id="ARBA00075755"/>
    </source>
</evidence>
<evidence type="ECO:0000256" key="5">
    <source>
        <dbReference type="SAM" id="MobiDB-lite"/>
    </source>
</evidence>
<evidence type="ECO:0000313" key="8">
    <source>
        <dbReference type="Proteomes" id="UP001633002"/>
    </source>
</evidence>
<dbReference type="Gene3D" id="1.10.10.1890">
    <property type="entry name" value="Ska1 microtubule binding domain-like"/>
    <property type="match status" value="1"/>
</dbReference>
<dbReference type="InterPro" id="IPR009829">
    <property type="entry name" value="SKA1"/>
</dbReference>
<evidence type="ECO:0000256" key="3">
    <source>
        <dbReference type="ARBA" id="ARBA00068507"/>
    </source>
</evidence>
<feature type="compositionally biased region" description="Low complexity" evidence="5">
    <location>
        <begin position="195"/>
        <end position="204"/>
    </location>
</feature>
<dbReference type="InterPro" id="IPR001012">
    <property type="entry name" value="UBX_dom"/>
</dbReference>
<evidence type="ECO:0000259" key="6">
    <source>
        <dbReference type="PROSITE" id="PS50033"/>
    </source>
</evidence>
<evidence type="ECO:0000256" key="2">
    <source>
        <dbReference type="ARBA" id="ARBA00023054"/>
    </source>
</evidence>
<dbReference type="AlphaFoldDB" id="A0ABD3IFN3"/>
<protein>
    <recommendedName>
        <fullName evidence="3">SKA complex subunit 1 homolog</fullName>
    </recommendedName>
    <alternativeName>
        <fullName evidence="4">Spindle and kinetochore-associated protein 1 homolog</fullName>
    </alternativeName>
</protein>